<keyword evidence="1" id="KW-0343">GTPase activation</keyword>
<evidence type="ECO:0000256" key="1">
    <source>
        <dbReference type="ARBA" id="ARBA00022468"/>
    </source>
</evidence>
<dbReference type="AlphaFoldDB" id="A0A3P7NHV8"/>
<dbReference type="Pfam" id="PF03114">
    <property type="entry name" value="BAR"/>
    <property type="match status" value="1"/>
</dbReference>
<sequence>MWHQLLVDAKELENVYPRSEPSVLVEVMRLYGDTIGGILEDRVNTDQLIEKCVLDAFGKIVDDEKALSKAKEKLSRTVVDVEVCRKRKQGNHDELKAQEIQDEYDALQLKLENYKDGIFTDIFTLLSKETEIASIFKELISAQMEHYRATLYKLENIMPEIDRKIASYPKRPVFGCHLADHLRYSNRSIALVLEVCCSILKSQGFQEKVFLFLFYP</sequence>
<dbReference type="GO" id="GO:0032956">
    <property type="term" value="P:regulation of actin cytoskeleton organization"/>
    <property type="evidence" value="ECO:0007669"/>
    <property type="project" value="TreeGrafter"/>
</dbReference>
<gene>
    <name evidence="3" type="ORF">GPUH_LOCUS24052</name>
</gene>
<evidence type="ECO:0000313" key="4">
    <source>
        <dbReference type="Proteomes" id="UP000271098"/>
    </source>
</evidence>
<dbReference type="SUPFAM" id="SSF103657">
    <property type="entry name" value="BAR/IMD domain-like"/>
    <property type="match status" value="1"/>
</dbReference>
<dbReference type="GO" id="GO:0035020">
    <property type="term" value="P:regulation of Rac protein signal transduction"/>
    <property type="evidence" value="ECO:0007669"/>
    <property type="project" value="TreeGrafter"/>
</dbReference>
<proteinExistence type="predicted"/>
<dbReference type="InterPro" id="IPR004148">
    <property type="entry name" value="BAR_dom"/>
</dbReference>
<evidence type="ECO:0000259" key="2">
    <source>
        <dbReference type="Pfam" id="PF03114"/>
    </source>
</evidence>
<evidence type="ECO:0000313" key="3">
    <source>
        <dbReference type="EMBL" id="VDN42324.1"/>
    </source>
</evidence>
<dbReference type="Gene3D" id="1.20.1270.60">
    <property type="entry name" value="Arfaptin homology (AH) domain/BAR domain"/>
    <property type="match status" value="1"/>
</dbReference>
<feature type="domain" description="BAR" evidence="2">
    <location>
        <begin position="30"/>
        <end position="161"/>
    </location>
</feature>
<dbReference type="PANTHER" id="PTHR14130">
    <property type="entry name" value="3BP-1 RELATED RHOGAP"/>
    <property type="match status" value="1"/>
</dbReference>
<organism evidence="3 4">
    <name type="scientific">Gongylonema pulchrum</name>
    <dbReference type="NCBI Taxonomy" id="637853"/>
    <lineage>
        <taxon>Eukaryota</taxon>
        <taxon>Metazoa</taxon>
        <taxon>Ecdysozoa</taxon>
        <taxon>Nematoda</taxon>
        <taxon>Chromadorea</taxon>
        <taxon>Rhabditida</taxon>
        <taxon>Spirurina</taxon>
        <taxon>Spiruromorpha</taxon>
        <taxon>Spiruroidea</taxon>
        <taxon>Gongylonematidae</taxon>
        <taxon>Gongylonema</taxon>
    </lineage>
</organism>
<dbReference type="InterPro" id="IPR047165">
    <property type="entry name" value="RHG17/44/SH3BP1-like"/>
</dbReference>
<dbReference type="Proteomes" id="UP000271098">
    <property type="component" value="Unassembled WGS sequence"/>
</dbReference>
<keyword evidence="4" id="KW-1185">Reference proteome</keyword>
<reference evidence="3 4" key="1">
    <citation type="submission" date="2018-11" db="EMBL/GenBank/DDBJ databases">
        <authorList>
            <consortium name="Pathogen Informatics"/>
        </authorList>
    </citation>
    <scope>NUCLEOTIDE SEQUENCE [LARGE SCALE GENOMIC DNA]</scope>
</reference>
<dbReference type="GO" id="GO:0005737">
    <property type="term" value="C:cytoplasm"/>
    <property type="evidence" value="ECO:0007669"/>
    <property type="project" value="InterPro"/>
</dbReference>
<dbReference type="InterPro" id="IPR027267">
    <property type="entry name" value="AH/BAR_dom_sf"/>
</dbReference>
<accession>A0A3P7NHV8</accession>
<dbReference type="EMBL" id="UYRT01099901">
    <property type="protein sequence ID" value="VDN42324.1"/>
    <property type="molecule type" value="Genomic_DNA"/>
</dbReference>
<protein>
    <recommendedName>
        <fullName evidence="2">BAR domain-containing protein</fullName>
    </recommendedName>
</protein>
<dbReference type="OrthoDB" id="19923at2759"/>
<dbReference type="GO" id="GO:0005096">
    <property type="term" value="F:GTPase activator activity"/>
    <property type="evidence" value="ECO:0007669"/>
    <property type="project" value="UniProtKB-KW"/>
</dbReference>
<dbReference type="PANTHER" id="PTHR14130:SF14">
    <property type="entry name" value="RHO GTPASE-ACTIVATING PROTEIN 92B"/>
    <property type="match status" value="1"/>
</dbReference>
<name>A0A3P7NHV8_9BILA</name>